<proteinExistence type="predicted"/>
<comment type="caution">
    <text evidence="1">The sequence shown here is derived from an EMBL/GenBank/DDBJ whole genome shotgun (WGS) entry which is preliminary data.</text>
</comment>
<accession>A0A8S1LTT5</accession>
<protein>
    <submittedName>
        <fullName evidence="1">Uncharacterized protein</fullName>
    </submittedName>
</protein>
<dbReference type="EMBL" id="CAJJDN010000025">
    <property type="protein sequence ID" value="CAD8069505.1"/>
    <property type="molecule type" value="Genomic_DNA"/>
</dbReference>
<evidence type="ECO:0000313" key="1">
    <source>
        <dbReference type="EMBL" id="CAD8069505.1"/>
    </source>
</evidence>
<name>A0A8S1LTT5_9CILI</name>
<dbReference type="Proteomes" id="UP000692954">
    <property type="component" value="Unassembled WGS sequence"/>
</dbReference>
<sequence length="69" mass="8030">MKTTRLQQYQVVNLTNEGKRFHLTSVSSKFSLRTNLKFGKQLVSMLDQMNIAYMSIALNLSYKLILMNK</sequence>
<organism evidence="1 2">
    <name type="scientific">Paramecium sonneborni</name>
    <dbReference type="NCBI Taxonomy" id="65129"/>
    <lineage>
        <taxon>Eukaryota</taxon>
        <taxon>Sar</taxon>
        <taxon>Alveolata</taxon>
        <taxon>Ciliophora</taxon>
        <taxon>Intramacronucleata</taxon>
        <taxon>Oligohymenophorea</taxon>
        <taxon>Peniculida</taxon>
        <taxon>Parameciidae</taxon>
        <taxon>Paramecium</taxon>
    </lineage>
</organism>
<gene>
    <name evidence="1" type="ORF">PSON_ATCC_30995.1.T0250316</name>
</gene>
<keyword evidence="2" id="KW-1185">Reference proteome</keyword>
<dbReference type="AlphaFoldDB" id="A0A8S1LTT5"/>
<evidence type="ECO:0000313" key="2">
    <source>
        <dbReference type="Proteomes" id="UP000692954"/>
    </source>
</evidence>
<reference evidence="1" key="1">
    <citation type="submission" date="2021-01" db="EMBL/GenBank/DDBJ databases">
        <authorList>
            <consortium name="Genoscope - CEA"/>
            <person name="William W."/>
        </authorList>
    </citation>
    <scope>NUCLEOTIDE SEQUENCE</scope>
</reference>